<reference evidence="1 2" key="1">
    <citation type="submission" date="2016-10" db="EMBL/GenBank/DDBJ databases">
        <authorList>
            <person name="de Groot N.N."/>
        </authorList>
    </citation>
    <scope>NUCLEOTIDE SEQUENCE [LARGE SCALE GENOMIC DNA]</scope>
    <source>
        <strain evidence="1 2">DSM 22489</strain>
    </source>
</reference>
<gene>
    <name evidence="1" type="ORF">SAMN05421819_0691</name>
</gene>
<evidence type="ECO:0000313" key="1">
    <source>
        <dbReference type="EMBL" id="SEF64722.1"/>
    </source>
</evidence>
<protein>
    <submittedName>
        <fullName evidence="1">Uncharacterized protein</fullName>
    </submittedName>
</protein>
<dbReference type="EMBL" id="FNVA01000001">
    <property type="protein sequence ID" value="SEF64722.1"/>
    <property type="molecule type" value="Genomic_DNA"/>
</dbReference>
<keyword evidence="2" id="KW-1185">Reference proteome</keyword>
<dbReference type="AlphaFoldDB" id="A0A1H5TPD8"/>
<dbReference type="OrthoDB" id="117309at2"/>
<accession>A0A1H5TPD8</accession>
<dbReference type="RefSeq" id="WP_103931588.1">
    <property type="nucleotide sequence ID" value="NZ_FNVA01000001.1"/>
</dbReference>
<sequence length="153" mass="17308">MKFDDLSTLRDDMVAFIAGHGLRRMKAYVPEDVPTVIFEEDDVDSWKDFVEDAKAAAVPFVTMSEVLLEPEDVSTLLAQIKDQNFPDGDAAELEEARELLQHVGKIGYLQLGFSHGGVIFLYETATEWYDLFQELMESMTELGSIIVDDHEDE</sequence>
<organism evidence="1 2">
    <name type="scientific">Bryocella elongata</name>
    <dbReference type="NCBI Taxonomy" id="863522"/>
    <lineage>
        <taxon>Bacteria</taxon>
        <taxon>Pseudomonadati</taxon>
        <taxon>Acidobacteriota</taxon>
        <taxon>Terriglobia</taxon>
        <taxon>Terriglobales</taxon>
        <taxon>Acidobacteriaceae</taxon>
        <taxon>Bryocella</taxon>
    </lineage>
</organism>
<name>A0A1H5TPD8_9BACT</name>
<evidence type="ECO:0000313" key="2">
    <source>
        <dbReference type="Proteomes" id="UP000236728"/>
    </source>
</evidence>
<dbReference type="Proteomes" id="UP000236728">
    <property type="component" value="Unassembled WGS sequence"/>
</dbReference>
<proteinExistence type="predicted"/>